<dbReference type="GO" id="GO:0016787">
    <property type="term" value="F:hydrolase activity"/>
    <property type="evidence" value="ECO:0007669"/>
    <property type="project" value="UniProtKB-KW"/>
</dbReference>
<comment type="caution">
    <text evidence="12">The sequence shown here is derived from an EMBL/GenBank/DDBJ whole genome shotgun (WGS) entry which is preliminary data.</text>
</comment>
<comment type="catalytic activity">
    <reaction evidence="1">
        <text>inosine + phosphate = alpha-D-ribose 1-phosphate + hypoxanthine</text>
        <dbReference type="Rhea" id="RHEA:27646"/>
        <dbReference type="ChEBI" id="CHEBI:17368"/>
        <dbReference type="ChEBI" id="CHEBI:17596"/>
        <dbReference type="ChEBI" id="CHEBI:43474"/>
        <dbReference type="ChEBI" id="CHEBI:57720"/>
        <dbReference type="EC" id="2.4.2.1"/>
    </reaction>
    <physiologicalReaction direction="left-to-right" evidence="1">
        <dbReference type="Rhea" id="RHEA:27647"/>
    </physiologicalReaction>
</comment>
<evidence type="ECO:0000256" key="9">
    <source>
        <dbReference type="ARBA" id="ARBA00049893"/>
    </source>
</evidence>
<dbReference type="NCBIfam" id="TIGR00726">
    <property type="entry name" value="peptidoglycan editing factor PgeF"/>
    <property type="match status" value="1"/>
</dbReference>
<keyword evidence="3" id="KW-0808">Transferase</keyword>
<dbReference type="GO" id="GO:0005507">
    <property type="term" value="F:copper ion binding"/>
    <property type="evidence" value="ECO:0007669"/>
    <property type="project" value="TreeGrafter"/>
</dbReference>
<dbReference type="RefSeq" id="WP_105749760.1">
    <property type="nucleotide sequence ID" value="NZ_PVLQ01000118.1"/>
</dbReference>
<evidence type="ECO:0000256" key="6">
    <source>
        <dbReference type="ARBA" id="ARBA00022833"/>
    </source>
</evidence>
<dbReference type="EMBL" id="PVLQ01000118">
    <property type="protein sequence ID" value="PRD63920.1"/>
    <property type="molecule type" value="Genomic_DNA"/>
</dbReference>
<sequence>MSATPASSQSSRPAPGPDHPCQAAAGIPGGLCASAVSSRPAAGLAAGLLSADGHWPAGVQAAFSSRSGGLSCAPFDDWNLGDHVGDSPQAVAGNRALLRQRLGARPVFLRQVHGVEVLELQPDSPDGLEADACWTSQPGLACTVMVADCLPLLLSAADGSSVAAVHAGWRGLLGVDGRGVLEALCEQWPAARTPDQRAGLRVWLGPCIGPQAFEVGAEVRRAYTDSDPQAASAFTALSLPGGPVAQPGQGDKWLADLPRLARLRLARLGIRCIEGNDGSPDWCTVTQSSRFFSHRRDAARLGSTGRMAASIWLS</sequence>
<name>A0A2S9K0E6_9BURK</name>
<dbReference type="AlphaFoldDB" id="A0A2S9K0E6"/>
<comment type="catalytic activity">
    <reaction evidence="9">
        <text>S-methyl-5'-thioadenosine + phosphate = 5-(methylsulfanyl)-alpha-D-ribose 1-phosphate + adenine</text>
        <dbReference type="Rhea" id="RHEA:11852"/>
        <dbReference type="ChEBI" id="CHEBI:16708"/>
        <dbReference type="ChEBI" id="CHEBI:17509"/>
        <dbReference type="ChEBI" id="CHEBI:43474"/>
        <dbReference type="ChEBI" id="CHEBI:58533"/>
        <dbReference type="EC" id="2.4.2.28"/>
    </reaction>
    <physiologicalReaction direction="left-to-right" evidence="9">
        <dbReference type="Rhea" id="RHEA:11853"/>
    </physiologicalReaction>
</comment>
<dbReference type="PANTHER" id="PTHR30616">
    <property type="entry name" value="UNCHARACTERIZED PROTEIN YFIH"/>
    <property type="match status" value="1"/>
</dbReference>
<accession>A0A2S9K0E6</accession>
<dbReference type="PANTHER" id="PTHR30616:SF2">
    <property type="entry name" value="PURINE NUCLEOSIDE PHOSPHORYLASE LACC1"/>
    <property type="match status" value="1"/>
</dbReference>
<comment type="catalytic activity">
    <reaction evidence="8">
        <text>adenosine + phosphate = alpha-D-ribose 1-phosphate + adenine</text>
        <dbReference type="Rhea" id="RHEA:27642"/>
        <dbReference type="ChEBI" id="CHEBI:16335"/>
        <dbReference type="ChEBI" id="CHEBI:16708"/>
        <dbReference type="ChEBI" id="CHEBI:43474"/>
        <dbReference type="ChEBI" id="CHEBI:57720"/>
        <dbReference type="EC" id="2.4.2.1"/>
    </reaction>
    <physiologicalReaction direction="left-to-right" evidence="8">
        <dbReference type="Rhea" id="RHEA:27643"/>
    </physiologicalReaction>
</comment>
<keyword evidence="13" id="KW-1185">Reference proteome</keyword>
<keyword evidence="5" id="KW-0378">Hydrolase</keyword>
<dbReference type="InterPro" id="IPR038371">
    <property type="entry name" value="Cu_polyphenol_OxRdtase_sf"/>
</dbReference>
<evidence type="ECO:0000256" key="4">
    <source>
        <dbReference type="ARBA" id="ARBA00022723"/>
    </source>
</evidence>
<protein>
    <recommendedName>
        <fullName evidence="10">Purine nucleoside phosphorylase</fullName>
    </recommendedName>
</protein>
<feature type="compositionally biased region" description="Polar residues" evidence="11">
    <location>
        <begin position="1"/>
        <end position="12"/>
    </location>
</feature>
<evidence type="ECO:0000256" key="7">
    <source>
        <dbReference type="ARBA" id="ARBA00047989"/>
    </source>
</evidence>
<proteinExistence type="inferred from homology"/>
<comment type="catalytic activity">
    <reaction evidence="7">
        <text>adenosine + H2O + H(+) = inosine + NH4(+)</text>
        <dbReference type="Rhea" id="RHEA:24408"/>
        <dbReference type="ChEBI" id="CHEBI:15377"/>
        <dbReference type="ChEBI" id="CHEBI:15378"/>
        <dbReference type="ChEBI" id="CHEBI:16335"/>
        <dbReference type="ChEBI" id="CHEBI:17596"/>
        <dbReference type="ChEBI" id="CHEBI:28938"/>
        <dbReference type="EC" id="3.5.4.4"/>
    </reaction>
    <physiologicalReaction direction="left-to-right" evidence="7">
        <dbReference type="Rhea" id="RHEA:24409"/>
    </physiologicalReaction>
</comment>
<evidence type="ECO:0000256" key="5">
    <source>
        <dbReference type="ARBA" id="ARBA00022801"/>
    </source>
</evidence>
<dbReference type="GO" id="GO:0017061">
    <property type="term" value="F:S-methyl-5-thioadenosine phosphorylase activity"/>
    <property type="evidence" value="ECO:0007669"/>
    <property type="project" value="UniProtKB-EC"/>
</dbReference>
<evidence type="ECO:0000313" key="12">
    <source>
        <dbReference type="EMBL" id="PRD63920.1"/>
    </source>
</evidence>
<evidence type="ECO:0000256" key="2">
    <source>
        <dbReference type="ARBA" id="ARBA00007353"/>
    </source>
</evidence>
<gene>
    <name evidence="12" type="primary">pgeF</name>
    <name evidence="12" type="ORF">C6P64_17195</name>
</gene>
<evidence type="ECO:0000256" key="3">
    <source>
        <dbReference type="ARBA" id="ARBA00022679"/>
    </source>
</evidence>
<dbReference type="InterPro" id="IPR011324">
    <property type="entry name" value="Cytotoxic_necrot_fac-like_cat"/>
</dbReference>
<dbReference type="Gene3D" id="3.60.140.10">
    <property type="entry name" value="CNF1/YfiH-like putative cysteine hydrolases"/>
    <property type="match status" value="1"/>
</dbReference>
<dbReference type="Proteomes" id="UP000238589">
    <property type="component" value="Unassembled WGS sequence"/>
</dbReference>
<dbReference type="OrthoDB" id="4279at2"/>
<dbReference type="Pfam" id="PF02578">
    <property type="entry name" value="Cu-oxidase_4"/>
    <property type="match status" value="1"/>
</dbReference>
<dbReference type="CDD" id="cd16833">
    <property type="entry name" value="YfiH"/>
    <property type="match status" value="1"/>
</dbReference>
<comment type="similarity">
    <text evidence="2 10">Belongs to the purine nucleoside phosphorylase YfiH/LACC1 family.</text>
</comment>
<keyword evidence="4" id="KW-0479">Metal-binding</keyword>
<feature type="region of interest" description="Disordered" evidence="11">
    <location>
        <begin position="1"/>
        <end position="22"/>
    </location>
</feature>
<keyword evidence="6" id="KW-0862">Zinc</keyword>
<dbReference type="SUPFAM" id="SSF64438">
    <property type="entry name" value="CNF1/YfiH-like putative cysteine hydrolases"/>
    <property type="match status" value="1"/>
</dbReference>
<evidence type="ECO:0000256" key="11">
    <source>
        <dbReference type="SAM" id="MobiDB-lite"/>
    </source>
</evidence>
<evidence type="ECO:0000313" key="13">
    <source>
        <dbReference type="Proteomes" id="UP000238589"/>
    </source>
</evidence>
<evidence type="ECO:0000256" key="10">
    <source>
        <dbReference type="RuleBase" id="RU361274"/>
    </source>
</evidence>
<dbReference type="InterPro" id="IPR003730">
    <property type="entry name" value="Cu_polyphenol_OxRdtase"/>
</dbReference>
<evidence type="ECO:0000256" key="8">
    <source>
        <dbReference type="ARBA" id="ARBA00048968"/>
    </source>
</evidence>
<reference evidence="12 13" key="1">
    <citation type="submission" date="2018-03" db="EMBL/GenBank/DDBJ databases">
        <title>Comparative genomics illustrates the genes involved in a hyperalkaliphilic mechanisms of Serpentinomonas isolated from highly-alkaline calcium-rich serpentinized springs.</title>
        <authorList>
            <person name="Suzuki S."/>
            <person name="Ishii S."/>
            <person name="Walworth N."/>
            <person name="Bird L."/>
            <person name="Kuenen J.G."/>
            <person name="Nealson K.H."/>
        </authorList>
    </citation>
    <scope>NUCLEOTIDE SEQUENCE [LARGE SCALE GENOMIC DNA]</scope>
    <source>
        <strain evidence="12 13">P1</strain>
    </source>
</reference>
<organism evidence="12 13">
    <name type="scientific">Malikia granosa</name>
    <dbReference type="NCBI Taxonomy" id="263067"/>
    <lineage>
        <taxon>Bacteria</taxon>
        <taxon>Pseudomonadati</taxon>
        <taxon>Pseudomonadota</taxon>
        <taxon>Betaproteobacteria</taxon>
        <taxon>Burkholderiales</taxon>
        <taxon>Comamonadaceae</taxon>
        <taxon>Malikia</taxon>
    </lineage>
</organism>
<evidence type="ECO:0000256" key="1">
    <source>
        <dbReference type="ARBA" id="ARBA00000553"/>
    </source>
</evidence>